<evidence type="ECO:0000313" key="6">
    <source>
        <dbReference type="EMBL" id="NXE28198.1"/>
    </source>
</evidence>
<proteinExistence type="inferred from homology"/>
<evidence type="ECO:0000256" key="1">
    <source>
        <dbReference type="ARBA" id="ARBA00010495"/>
    </source>
</evidence>
<evidence type="ECO:0000256" key="5">
    <source>
        <dbReference type="SAM" id="MobiDB-lite"/>
    </source>
</evidence>
<gene>
    <name evidence="6" type="primary">Fsip1</name>
    <name evidence="6" type="ORF">ARDKOR_R07172</name>
</gene>
<evidence type="ECO:0000256" key="2">
    <source>
        <dbReference type="ARBA" id="ARBA00019480"/>
    </source>
</evidence>
<dbReference type="Proteomes" id="UP000560386">
    <property type="component" value="Unassembled WGS sequence"/>
</dbReference>
<sequence>MDITRGSLDEISRLAFSSRASPNCRSLNTSMELLTPEPCLPKVDSPVSLAGSHQRGRLEDCCPEENKDDDREKSDVKEVKTDQQTTVESITFFFQKCVLNPNELSGCISNSDSGDDSTEMETSKFCEPSQGKLSNAKTAISSNLECSEETDADPQILAAIKKMNKLDTILAKKHFKERAIKKQGEEMRAKLWEELQSGRSTACHEEIENTKLFFTLISSWRDTADPSHAKEDEICTSVFHTQINPEDYDCHKTQHNQDYPSELETNEFPNPAEKMHSKSKNNQGFIKKNIQLAKDSGNQIVMLEEERKRLIELLKDTEDGSELQGLEEDVSGWLAPGEGYTPEPMEFHHLNEIDIKLQALLSDGDFSVISSSCSKPPSQIYQESLAYANGSLEAVPGEKVLRDNKEQRDQQNRLKEIDQQLKSLERNLTEEQTGLSEEQLKTLLEECMQPQTTISNVTMPKSQESLSCGLSPSCYTSQDSTLHSTSTLSKMLVEDHIVGMLMAQEKAGHEDKSLCVNAENEIPGYYISKALADSQLSKDSLAQTEEPDDLEGLQKMGDKSITEGYFMSRALNTKRLKKPSFLGEPLYCISMNNEPSTEADILSIPLQTKGGETLNNP</sequence>
<dbReference type="AlphaFoldDB" id="A0A7K8LFV4"/>
<keyword evidence="3 4" id="KW-0175">Coiled coil</keyword>
<dbReference type="PANTHER" id="PTHR22012:SF2">
    <property type="entry name" value="FIBROUS SHEATH-INTERACTING PROTEIN 1"/>
    <property type="match status" value="1"/>
</dbReference>
<comment type="caution">
    <text evidence="6">The sequence shown here is derived from an EMBL/GenBank/DDBJ whole genome shotgun (WGS) entry which is preliminary data.</text>
</comment>
<name>A0A7K8LFV4_9AVES</name>
<dbReference type="InterPro" id="IPR026246">
    <property type="entry name" value="Fsip1"/>
</dbReference>
<accession>A0A7K8LFV4</accession>
<evidence type="ECO:0000313" key="7">
    <source>
        <dbReference type="Proteomes" id="UP000560386"/>
    </source>
</evidence>
<comment type="similarity">
    <text evidence="1">Belongs to the FSIP1 family.</text>
</comment>
<dbReference type="PRINTS" id="PR02075">
    <property type="entry name" value="FIBSHEATHIP1"/>
</dbReference>
<evidence type="ECO:0000256" key="3">
    <source>
        <dbReference type="ARBA" id="ARBA00023054"/>
    </source>
</evidence>
<feature type="non-terminal residue" evidence="6">
    <location>
        <position position="1"/>
    </location>
</feature>
<feature type="compositionally biased region" description="Basic and acidic residues" evidence="5">
    <location>
        <begin position="56"/>
        <end position="81"/>
    </location>
</feature>
<feature type="coiled-coil region" evidence="4">
    <location>
        <begin position="407"/>
        <end position="441"/>
    </location>
</feature>
<reference evidence="6 7" key="1">
    <citation type="submission" date="2019-09" db="EMBL/GenBank/DDBJ databases">
        <title>Bird 10,000 Genomes (B10K) Project - Family phase.</title>
        <authorList>
            <person name="Zhang G."/>
        </authorList>
    </citation>
    <scope>NUCLEOTIDE SEQUENCE [LARGE SCALE GENOMIC DNA]</scope>
    <source>
        <strain evidence="6">B10K-CU-031-01</strain>
        <tissue evidence="6">Muscle</tissue>
    </source>
</reference>
<keyword evidence="7" id="KW-1185">Reference proteome</keyword>
<evidence type="ECO:0000256" key="4">
    <source>
        <dbReference type="SAM" id="Coils"/>
    </source>
</evidence>
<protein>
    <recommendedName>
        <fullName evidence="2">Fibrous sheath-interacting protein 1</fullName>
    </recommendedName>
</protein>
<feature type="region of interest" description="Disordered" evidence="5">
    <location>
        <begin position="36"/>
        <end position="81"/>
    </location>
</feature>
<feature type="non-terminal residue" evidence="6">
    <location>
        <position position="617"/>
    </location>
</feature>
<dbReference type="EMBL" id="VWPR01001920">
    <property type="protein sequence ID" value="NXE28198.1"/>
    <property type="molecule type" value="Genomic_DNA"/>
</dbReference>
<dbReference type="Pfam" id="PF15554">
    <property type="entry name" value="FSIP1"/>
    <property type="match status" value="1"/>
</dbReference>
<dbReference type="PANTHER" id="PTHR22012">
    <property type="entry name" value="FIBROUS SHEATH INTERACTING PROTEIN 1"/>
    <property type="match status" value="1"/>
</dbReference>
<organism evidence="6 7">
    <name type="scientific">Ardeotis kori</name>
    <dbReference type="NCBI Taxonomy" id="89386"/>
    <lineage>
        <taxon>Eukaryota</taxon>
        <taxon>Metazoa</taxon>
        <taxon>Chordata</taxon>
        <taxon>Craniata</taxon>
        <taxon>Vertebrata</taxon>
        <taxon>Euteleostomi</taxon>
        <taxon>Archelosauria</taxon>
        <taxon>Archosauria</taxon>
        <taxon>Dinosauria</taxon>
        <taxon>Saurischia</taxon>
        <taxon>Theropoda</taxon>
        <taxon>Coelurosauria</taxon>
        <taxon>Aves</taxon>
        <taxon>Neognathae</taxon>
        <taxon>Neoaves</taxon>
        <taxon>Otidimorphae</taxon>
        <taxon>Otidiformes</taxon>
        <taxon>Otididae</taxon>
        <taxon>Ardeotis</taxon>
    </lineage>
</organism>